<dbReference type="Proteomes" id="UP001286313">
    <property type="component" value="Unassembled WGS sequence"/>
</dbReference>
<feature type="region of interest" description="Disordered" evidence="1">
    <location>
        <begin position="23"/>
        <end position="84"/>
    </location>
</feature>
<organism evidence="2 3">
    <name type="scientific">Petrolisthes cinctipes</name>
    <name type="common">Flat porcelain crab</name>
    <dbReference type="NCBI Taxonomy" id="88211"/>
    <lineage>
        <taxon>Eukaryota</taxon>
        <taxon>Metazoa</taxon>
        <taxon>Ecdysozoa</taxon>
        <taxon>Arthropoda</taxon>
        <taxon>Crustacea</taxon>
        <taxon>Multicrustacea</taxon>
        <taxon>Malacostraca</taxon>
        <taxon>Eumalacostraca</taxon>
        <taxon>Eucarida</taxon>
        <taxon>Decapoda</taxon>
        <taxon>Pleocyemata</taxon>
        <taxon>Anomura</taxon>
        <taxon>Galatheoidea</taxon>
        <taxon>Porcellanidae</taxon>
        <taxon>Petrolisthes</taxon>
    </lineage>
</organism>
<protein>
    <submittedName>
        <fullName evidence="2">Uncharacterized protein</fullName>
    </submittedName>
</protein>
<name>A0AAE1BH58_PETCI</name>
<reference evidence="2" key="1">
    <citation type="submission" date="2023-10" db="EMBL/GenBank/DDBJ databases">
        <title>Genome assemblies of two species of porcelain crab, Petrolisthes cinctipes and Petrolisthes manimaculis (Anomura: Porcellanidae).</title>
        <authorList>
            <person name="Angst P."/>
        </authorList>
    </citation>
    <scope>NUCLEOTIDE SEQUENCE</scope>
    <source>
        <strain evidence="2">PB745_01</strain>
        <tissue evidence="2">Gill</tissue>
    </source>
</reference>
<proteinExistence type="predicted"/>
<gene>
    <name evidence="2" type="ORF">Pcinc_044269</name>
</gene>
<evidence type="ECO:0000313" key="3">
    <source>
        <dbReference type="Proteomes" id="UP001286313"/>
    </source>
</evidence>
<feature type="compositionally biased region" description="Basic residues" evidence="1">
    <location>
        <begin position="56"/>
        <end position="71"/>
    </location>
</feature>
<dbReference type="EMBL" id="JAWQEG010009250">
    <property type="protein sequence ID" value="KAK3848959.1"/>
    <property type="molecule type" value="Genomic_DNA"/>
</dbReference>
<keyword evidence="3" id="KW-1185">Reference proteome</keyword>
<feature type="compositionally biased region" description="Basic and acidic residues" evidence="1">
    <location>
        <begin position="26"/>
        <end position="45"/>
    </location>
</feature>
<sequence>MAQYIKIILRSFVCPKGLPEAPQLHEASEHNSSKEATHSRYDRQMRTALVNSPKPINRRQRTPTRRLHHPHELKCLPYLTSTPP</sequence>
<evidence type="ECO:0000313" key="2">
    <source>
        <dbReference type="EMBL" id="KAK3848959.1"/>
    </source>
</evidence>
<dbReference type="AlphaFoldDB" id="A0AAE1BH58"/>
<comment type="caution">
    <text evidence="2">The sequence shown here is derived from an EMBL/GenBank/DDBJ whole genome shotgun (WGS) entry which is preliminary data.</text>
</comment>
<accession>A0AAE1BH58</accession>
<evidence type="ECO:0000256" key="1">
    <source>
        <dbReference type="SAM" id="MobiDB-lite"/>
    </source>
</evidence>